<dbReference type="InterPro" id="IPR044213">
    <property type="entry name" value="At2g44920-like"/>
</dbReference>
<reference evidence="2 5" key="3">
    <citation type="journal article" date="2019" name="Nat. Med.">
        <title>A library of human gut bacterial isolates paired with longitudinal multiomics data enables mechanistic microbiome research.</title>
        <authorList>
            <person name="Poyet M."/>
            <person name="Groussin M."/>
            <person name="Gibbons S.M."/>
            <person name="Avila-Pacheco J."/>
            <person name="Jiang X."/>
            <person name="Kearney S.M."/>
            <person name="Perrotta A.R."/>
            <person name="Berdy B."/>
            <person name="Zhao S."/>
            <person name="Lieberman T.D."/>
            <person name="Swanson P.K."/>
            <person name="Smith M."/>
            <person name="Roesemann S."/>
            <person name="Alexander J.E."/>
            <person name="Rich S.A."/>
            <person name="Livny J."/>
            <person name="Vlamakis H."/>
            <person name="Clish C."/>
            <person name="Bullock K."/>
            <person name="Deik A."/>
            <person name="Scott J."/>
            <person name="Pierce K.A."/>
            <person name="Xavier R.J."/>
            <person name="Alm E.J."/>
        </authorList>
    </citation>
    <scope>NUCLEOTIDE SEQUENCE [LARGE SCALE GENOMIC DNA]</scope>
    <source>
        <strain evidence="2 5">BIOML-A2</strain>
    </source>
</reference>
<keyword evidence="5" id="KW-1185">Reference proteome</keyword>
<dbReference type="EMBL" id="FQVY01000006">
    <property type="protein sequence ID" value="SHG62621.1"/>
    <property type="molecule type" value="Genomic_DNA"/>
</dbReference>
<evidence type="ECO:0000313" key="2">
    <source>
        <dbReference type="EMBL" id="MZL68315.1"/>
    </source>
</evidence>
<dbReference type="Proteomes" id="UP000184089">
    <property type="component" value="Unassembled WGS sequence"/>
</dbReference>
<dbReference type="RefSeq" id="WP_021661406.1">
    <property type="nucleotide sequence ID" value="NZ_FQVY01000006.1"/>
</dbReference>
<dbReference type="AlphaFoldDB" id="A0AAQ1MG18"/>
<evidence type="ECO:0000313" key="4">
    <source>
        <dbReference type="Proteomes" id="UP000184089"/>
    </source>
</evidence>
<feature type="region of interest" description="Disordered" evidence="1">
    <location>
        <begin position="256"/>
        <end position="283"/>
    </location>
</feature>
<dbReference type="PANTHER" id="PTHR47200:SF2">
    <property type="entry name" value="THYLAKOID LUMENAL 15 KDA PROTEIN 1, CHLOROPLASTIC"/>
    <property type="match status" value="1"/>
</dbReference>
<dbReference type="PANTHER" id="PTHR47200">
    <property type="entry name" value="THYLAKOID LUMENAL 15 KDA PROTEIN 1, CHLOROPLASTIC"/>
    <property type="match status" value="1"/>
</dbReference>
<dbReference type="Proteomes" id="UP000474718">
    <property type="component" value="Unassembled WGS sequence"/>
</dbReference>
<protein>
    <submittedName>
        <fullName evidence="3">Pentapeptide repeat-containing protein</fullName>
    </submittedName>
</protein>
<proteinExistence type="predicted"/>
<dbReference type="EMBL" id="WWVX01000001">
    <property type="protein sequence ID" value="MZL68315.1"/>
    <property type="molecule type" value="Genomic_DNA"/>
</dbReference>
<evidence type="ECO:0000256" key="1">
    <source>
        <dbReference type="SAM" id="MobiDB-lite"/>
    </source>
</evidence>
<name>A0AAQ1MG18_9FIRM</name>
<dbReference type="SUPFAM" id="SSF141571">
    <property type="entry name" value="Pentapeptide repeat-like"/>
    <property type="match status" value="1"/>
</dbReference>
<reference evidence="3" key="2">
    <citation type="submission" date="2016-11" db="EMBL/GenBank/DDBJ databases">
        <authorList>
            <person name="Varghese N."/>
            <person name="Submissions S."/>
        </authorList>
    </citation>
    <scope>NUCLEOTIDE SEQUENCE</scope>
    <source>
        <strain evidence="3">DSM 4029</strain>
    </source>
</reference>
<dbReference type="Pfam" id="PF00805">
    <property type="entry name" value="Pentapeptide"/>
    <property type="match status" value="1"/>
</dbReference>
<accession>A0AAQ1MG18</accession>
<comment type="caution">
    <text evidence="3">The sequence shown here is derived from an EMBL/GenBank/DDBJ whole genome shotgun (WGS) entry which is preliminary data.</text>
</comment>
<dbReference type="Gene3D" id="2.160.20.80">
    <property type="entry name" value="E3 ubiquitin-protein ligase SopA"/>
    <property type="match status" value="1"/>
</dbReference>
<gene>
    <name evidence="2" type="ORF">GT747_00805</name>
    <name evidence="3" type="ORF">SAMN05444424_2853</name>
</gene>
<evidence type="ECO:0000313" key="3">
    <source>
        <dbReference type="EMBL" id="SHG62621.1"/>
    </source>
</evidence>
<organism evidence="3 4">
    <name type="scientific">Bittarella massiliensis</name>
    <name type="common">ex Durand et al. 2017</name>
    <dbReference type="NCBI Taxonomy" id="1720313"/>
    <lineage>
        <taxon>Bacteria</taxon>
        <taxon>Bacillati</taxon>
        <taxon>Bacillota</taxon>
        <taxon>Clostridia</taxon>
        <taxon>Eubacteriales</taxon>
        <taxon>Oscillospiraceae</taxon>
        <taxon>Bittarella (ex Durand et al. 2017)</taxon>
    </lineage>
</organism>
<reference evidence="4" key="1">
    <citation type="submission" date="2016-11" db="EMBL/GenBank/DDBJ databases">
        <authorList>
            <person name="Jaros S."/>
            <person name="Januszkiewicz K."/>
            <person name="Wedrychowicz H."/>
        </authorList>
    </citation>
    <scope>NUCLEOTIDE SEQUENCE [LARGE SCALE GENOMIC DNA]</scope>
    <source>
        <strain evidence="4">DSM 4029</strain>
    </source>
</reference>
<dbReference type="InterPro" id="IPR001646">
    <property type="entry name" value="5peptide_repeat"/>
</dbReference>
<sequence length="283" mass="30960">MRPIRREEPFPQLRKALTADCRCCRGLCCAALYRARTEGFPADLPPGRPCPHLDGEYRCAIHGQLTARGLHGCTAYDCLGAGQRAATSPADWRRDPEEKERLFARFLSLTALHQMLWYLAEAAALLPARSLWEGAQQLIGECWSLGEGDVPLDAALVERQRTRVNQLLRPAHELTLAAVGGRPSPRRSADCSGRQFRGAPLRGRDFSMSLLLGADLSGCDLWGSSFLGADLRGADLRGADLRGSIFLTPIQLGAARGDGQTRLPPFLSRPASWDPSPQHDGPR</sequence>
<evidence type="ECO:0000313" key="5">
    <source>
        <dbReference type="Proteomes" id="UP000474718"/>
    </source>
</evidence>